<gene>
    <name evidence="1" type="ORF">GALL_364890</name>
</gene>
<reference evidence="1" key="1">
    <citation type="submission" date="2016-10" db="EMBL/GenBank/DDBJ databases">
        <title>Sequence of Gallionella enrichment culture.</title>
        <authorList>
            <person name="Poehlein A."/>
            <person name="Muehling M."/>
            <person name="Daniel R."/>
        </authorList>
    </citation>
    <scope>NUCLEOTIDE SEQUENCE</scope>
</reference>
<name>A0A1J5QE57_9ZZZZ</name>
<protein>
    <submittedName>
        <fullName evidence="1">Uncharacterized protein</fullName>
    </submittedName>
</protein>
<dbReference type="AlphaFoldDB" id="A0A1J5QE57"/>
<accession>A0A1J5QE57</accession>
<organism evidence="1">
    <name type="scientific">mine drainage metagenome</name>
    <dbReference type="NCBI Taxonomy" id="410659"/>
    <lineage>
        <taxon>unclassified sequences</taxon>
        <taxon>metagenomes</taxon>
        <taxon>ecological metagenomes</taxon>
    </lineage>
</organism>
<evidence type="ECO:0000313" key="1">
    <source>
        <dbReference type="EMBL" id="OIQ81744.1"/>
    </source>
</evidence>
<sequence>MVDHALQVDLVADQLGAGQHLAGELDFADAERATAPGRAHPAEEEADQLPHRVEAQASGHDRVVLEMTSEKPQIRPDVEFGTHLALAVMPAVVGDVGDAVHHQHLPQRQLGVARTKQTAVAAGHQFFVGVGGLGFHGRLSQSNPAV</sequence>
<dbReference type="EMBL" id="MLJW01000887">
    <property type="protein sequence ID" value="OIQ81744.1"/>
    <property type="molecule type" value="Genomic_DNA"/>
</dbReference>
<proteinExistence type="predicted"/>
<comment type="caution">
    <text evidence="1">The sequence shown here is derived from an EMBL/GenBank/DDBJ whole genome shotgun (WGS) entry which is preliminary data.</text>
</comment>